<dbReference type="PANTHER" id="PTHR43808:SF17">
    <property type="entry name" value="PEPTIDASE M20"/>
    <property type="match status" value="1"/>
</dbReference>
<dbReference type="Pfam" id="PF07687">
    <property type="entry name" value="M20_dimer"/>
    <property type="match status" value="1"/>
</dbReference>
<gene>
    <name evidence="4" type="primary">dapE_2</name>
    <name evidence="4" type="ORF">SAMEA3545359_00955</name>
</gene>
<name>A0A1C6HPD4_9FIRM</name>
<dbReference type="GO" id="GO:0009014">
    <property type="term" value="F:succinyl-diaminopimelate desuccinylase activity"/>
    <property type="evidence" value="ECO:0007669"/>
    <property type="project" value="UniProtKB-EC"/>
</dbReference>
<accession>A0A1C6HPD4</accession>
<evidence type="ECO:0000313" key="4">
    <source>
        <dbReference type="EMBL" id="SCJ59248.1"/>
    </source>
</evidence>
<dbReference type="EC" id="3.5.1.18" evidence="4"/>
<sequence>MALPLRDELKQYLQNSQQQLTELLLALCQIPAPSHHEEQRAAFCKQWLERQGAKGVYIDEALNVVYPHRCREEEPVTVFMAHTDTVFPDTEPFVPQQKDGRLYCPGVGDDTANLAVLMLLAKYVIQNDCPVKNGLLFVCNSCEEGLGNLKGSRQIMADYAGRVHELISLDGYYLGLCDMPVGSMRYRVTLRTEGGHSYGDFGNRNAIEKLSSMIQTLYTVRVPQAGKTTYNVGEISGGTSVNTIAQSASMLYEFRSDSREGLSFMKRFFTSVVESYRNMDLEVEVELLGERPCMGDVDPVAQKVLADLCADAIEQHAGKQPMRMPGSTDCNIPLSLGVPACCFGVCLGGGAHTRGEYIELDSLPVGAAIAATVLQNWLA</sequence>
<feature type="domain" description="Peptidase M20 dimerisation" evidence="3">
    <location>
        <begin position="182"/>
        <end position="260"/>
    </location>
</feature>
<dbReference type="AlphaFoldDB" id="A0A1C6HPD4"/>
<dbReference type="SUPFAM" id="SSF53187">
    <property type="entry name" value="Zn-dependent exopeptidases"/>
    <property type="match status" value="1"/>
</dbReference>
<organism evidence="4">
    <name type="scientific">uncultured Anaerotruncus sp</name>
    <dbReference type="NCBI Taxonomy" id="905011"/>
    <lineage>
        <taxon>Bacteria</taxon>
        <taxon>Bacillati</taxon>
        <taxon>Bacillota</taxon>
        <taxon>Clostridia</taxon>
        <taxon>Eubacteriales</taxon>
        <taxon>Oscillospiraceae</taxon>
        <taxon>Anaerotruncus</taxon>
        <taxon>environmental samples</taxon>
    </lineage>
</organism>
<reference evidence="4" key="1">
    <citation type="submission" date="2015-09" db="EMBL/GenBank/DDBJ databases">
        <authorList>
            <consortium name="Pathogen Informatics"/>
        </authorList>
    </citation>
    <scope>NUCLEOTIDE SEQUENCE</scope>
    <source>
        <strain evidence="4">2789STDY5834896</strain>
    </source>
</reference>
<proteinExistence type="predicted"/>
<dbReference type="Pfam" id="PF01546">
    <property type="entry name" value="Peptidase_M20"/>
    <property type="match status" value="1"/>
</dbReference>
<dbReference type="Gene3D" id="3.40.630.10">
    <property type="entry name" value="Zn peptidases"/>
    <property type="match status" value="2"/>
</dbReference>
<dbReference type="InterPro" id="IPR002933">
    <property type="entry name" value="Peptidase_M20"/>
</dbReference>
<dbReference type="Gene3D" id="3.30.70.360">
    <property type="match status" value="1"/>
</dbReference>
<keyword evidence="1" id="KW-0479">Metal-binding</keyword>
<dbReference type="GO" id="GO:0046872">
    <property type="term" value="F:metal ion binding"/>
    <property type="evidence" value="ECO:0007669"/>
    <property type="project" value="UniProtKB-KW"/>
</dbReference>
<dbReference type="InterPro" id="IPR050072">
    <property type="entry name" value="Peptidase_M20A"/>
</dbReference>
<protein>
    <submittedName>
        <fullName evidence="4">Succinyl-diaminopimelate desuccinylase</fullName>
        <ecNumber evidence="4">3.5.1.18</ecNumber>
    </submittedName>
</protein>
<dbReference type="EMBL" id="FMHG01000001">
    <property type="protein sequence ID" value="SCJ59248.1"/>
    <property type="molecule type" value="Genomic_DNA"/>
</dbReference>
<dbReference type="SUPFAM" id="SSF55031">
    <property type="entry name" value="Bacterial exopeptidase dimerisation domain"/>
    <property type="match status" value="1"/>
</dbReference>
<evidence type="ECO:0000256" key="1">
    <source>
        <dbReference type="ARBA" id="ARBA00022723"/>
    </source>
</evidence>
<evidence type="ECO:0000256" key="2">
    <source>
        <dbReference type="ARBA" id="ARBA00022801"/>
    </source>
</evidence>
<dbReference type="PANTHER" id="PTHR43808">
    <property type="entry name" value="ACETYLORNITHINE DEACETYLASE"/>
    <property type="match status" value="1"/>
</dbReference>
<keyword evidence="2 4" id="KW-0378">Hydrolase</keyword>
<dbReference type="InterPro" id="IPR011650">
    <property type="entry name" value="Peptidase_M20_dimer"/>
</dbReference>
<evidence type="ECO:0000259" key="3">
    <source>
        <dbReference type="Pfam" id="PF07687"/>
    </source>
</evidence>
<dbReference type="InterPro" id="IPR036264">
    <property type="entry name" value="Bact_exopeptidase_dim_dom"/>
</dbReference>